<evidence type="ECO:0000256" key="1">
    <source>
        <dbReference type="ARBA" id="ARBA00004141"/>
    </source>
</evidence>
<proteinExistence type="predicted"/>
<evidence type="ECO:0000256" key="3">
    <source>
        <dbReference type="ARBA" id="ARBA00022692"/>
    </source>
</evidence>
<evidence type="ECO:0000313" key="8">
    <source>
        <dbReference type="EMBL" id="RXZ64811.1"/>
    </source>
</evidence>
<dbReference type="InterPro" id="IPR020846">
    <property type="entry name" value="MFS_dom"/>
</dbReference>
<name>A0A4Q2KNM5_9SPHN</name>
<feature type="transmembrane region" description="Helical" evidence="6">
    <location>
        <begin position="153"/>
        <end position="175"/>
    </location>
</feature>
<evidence type="ECO:0000256" key="5">
    <source>
        <dbReference type="ARBA" id="ARBA00023136"/>
    </source>
</evidence>
<evidence type="ECO:0000313" key="9">
    <source>
        <dbReference type="Proteomes" id="UP000293623"/>
    </source>
</evidence>
<evidence type="ECO:0000256" key="2">
    <source>
        <dbReference type="ARBA" id="ARBA00022448"/>
    </source>
</evidence>
<evidence type="ECO:0000259" key="7">
    <source>
        <dbReference type="PROSITE" id="PS50850"/>
    </source>
</evidence>
<feature type="domain" description="Major facilitator superfamily (MFS) profile" evidence="7">
    <location>
        <begin position="28"/>
        <end position="441"/>
    </location>
</feature>
<feature type="transmembrane region" description="Helical" evidence="6">
    <location>
        <begin position="319"/>
        <end position="340"/>
    </location>
</feature>
<gene>
    <name evidence="8" type="ORF">ETX26_13210</name>
</gene>
<keyword evidence="5 6" id="KW-0472">Membrane</keyword>
<dbReference type="AlphaFoldDB" id="A0A4Q2KNM5"/>
<dbReference type="GO" id="GO:0016020">
    <property type="term" value="C:membrane"/>
    <property type="evidence" value="ECO:0007669"/>
    <property type="project" value="UniProtKB-SubCell"/>
</dbReference>
<reference evidence="8 9" key="1">
    <citation type="submission" date="2019-01" db="EMBL/GenBank/DDBJ databases">
        <title>Altererythrobacter rhizovicinus sp. nov., isolated from the rhizosphere soil of Haloxylon ammodendron.</title>
        <authorList>
            <person name="Li H.-P."/>
            <person name="Gou J.-Y."/>
            <person name="Yao D."/>
            <person name="Han Q.-Q."/>
            <person name="Shao K.-Z."/>
            <person name="Zhao Q."/>
            <person name="Zhang J.-L."/>
        </authorList>
    </citation>
    <scope>NUCLEOTIDE SEQUENCE [LARGE SCALE GENOMIC DNA]</scope>
    <source>
        <strain evidence="8 9">AY-3R</strain>
    </source>
</reference>
<keyword evidence="4 6" id="KW-1133">Transmembrane helix</keyword>
<protein>
    <submittedName>
        <fullName evidence="8">MFS transporter</fullName>
    </submittedName>
</protein>
<feature type="transmembrane region" description="Helical" evidence="6">
    <location>
        <begin position="346"/>
        <end position="368"/>
    </location>
</feature>
<dbReference type="OrthoDB" id="7400989at2"/>
<evidence type="ECO:0000256" key="4">
    <source>
        <dbReference type="ARBA" id="ARBA00022989"/>
    </source>
</evidence>
<feature type="transmembrane region" description="Helical" evidence="6">
    <location>
        <begin position="195"/>
        <end position="215"/>
    </location>
</feature>
<accession>A0A4Q2KNM5</accession>
<comment type="caution">
    <text evidence="8">The sequence shown here is derived from an EMBL/GenBank/DDBJ whole genome shotgun (WGS) entry which is preliminary data.</text>
</comment>
<dbReference type="SUPFAM" id="SSF103473">
    <property type="entry name" value="MFS general substrate transporter"/>
    <property type="match status" value="1"/>
</dbReference>
<evidence type="ECO:0000256" key="6">
    <source>
        <dbReference type="SAM" id="Phobius"/>
    </source>
</evidence>
<feature type="transmembrane region" description="Helical" evidence="6">
    <location>
        <begin position="287"/>
        <end position="312"/>
    </location>
</feature>
<dbReference type="Pfam" id="PF07690">
    <property type="entry name" value="MFS_1"/>
    <property type="match status" value="1"/>
</dbReference>
<feature type="transmembrane region" description="Helical" evidence="6">
    <location>
        <begin position="248"/>
        <end position="267"/>
    </location>
</feature>
<feature type="transmembrane region" description="Helical" evidence="6">
    <location>
        <begin position="417"/>
        <end position="438"/>
    </location>
</feature>
<dbReference type="InterPro" id="IPR011701">
    <property type="entry name" value="MFS"/>
</dbReference>
<dbReference type="Proteomes" id="UP000293623">
    <property type="component" value="Unassembled WGS sequence"/>
</dbReference>
<dbReference type="PANTHER" id="PTHR23505:SF79">
    <property type="entry name" value="PROTEIN SPINSTER"/>
    <property type="match status" value="1"/>
</dbReference>
<feature type="transmembrane region" description="Helical" evidence="6">
    <location>
        <begin position="64"/>
        <end position="83"/>
    </location>
</feature>
<dbReference type="EMBL" id="SDPV01000002">
    <property type="protein sequence ID" value="RXZ64811.1"/>
    <property type="molecule type" value="Genomic_DNA"/>
</dbReference>
<keyword evidence="3 6" id="KW-0812">Transmembrane</keyword>
<comment type="subcellular location">
    <subcellularLocation>
        <location evidence="1">Membrane</location>
        <topology evidence="1">Multi-pass membrane protein</topology>
    </subcellularLocation>
</comment>
<dbReference type="InterPro" id="IPR036259">
    <property type="entry name" value="MFS_trans_sf"/>
</dbReference>
<feature type="transmembrane region" description="Helical" evidence="6">
    <location>
        <begin position="380"/>
        <end position="405"/>
    </location>
</feature>
<organism evidence="8 9">
    <name type="scientific">Pelagerythrobacter rhizovicinus</name>
    <dbReference type="NCBI Taxonomy" id="2268576"/>
    <lineage>
        <taxon>Bacteria</taxon>
        <taxon>Pseudomonadati</taxon>
        <taxon>Pseudomonadota</taxon>
        <taxon>Alphaproteobacteria</taxon>
        <taxon>Sphingomonadales</taxon>
        <taxon>Erythrobacteraceae</taxon>
        <taxon>Pelagerythrobacter</taxon>
    </lineage>
</organism>
<keyword evidence="9" id="KW-1185">Reference proteome</keyword>
<keyword evidence="2" id="KW-0813">Transport</keyword>
<feature type="transmembrane region" description="Helical" evidence="6">
    <location>
        <begin position="24"/>
        <end position="44"/>
    </location>
</feature>
<dbReference type="InterPro" id="IPR044770">
    <property type="entry name" value="MFS_spinster-like"/>
</dbReference>
<sequence length="455" mass="46691">MVSSTPSPSPSPGEIDAVSMRAVYPYYVVCCLMVASALSFLDRLALSMLIEPVKADLVLSDTEVSILAGAAFAGSYVLFAFVFGRWVDTHGRRNAVVVGISLWSCATAACGLARSFGSLFAARSLIGVGEASLNPAAYSMIADYFRPARRGIATAIFACGATVGGGLAIMLGGQLVDWVQATGTTLPLMPDASPWQTVFVLIGLPGLLVALLIALTVREPERQLAGGETQDIPRIRDALAFIGHNARALVPLFAGYSCIAVIGYSFMVWGPVHFMRLHGLDAGEVGLLLGLGYGIGGTIGLLAGGMVADALVARGRIEAPVLVSLAAVAVDTPLFIGAYLAGDFMVAAVLFCLGMAAASVVGGLQISMVQSLAPNRLRGIMAAVFGACVNLAGFGIAPTITALLAENLFGGEMGIGKALATMTAMAGAGAAILILIGIGPGRTLAQRLSGERRPA</sequence>
<dbReference type="PROSITE" id="PS50850">
    <property type="entry name" value="MFS"/>
    <property type="match status" value="1"/>
</dbReference>
<dbReference type="Gene3D" id="1.20.1250.20">
    <property type="entry name" value="MFS general substrate transporter like domains"/>
    <property type="match status" value="2"/>
</dbReference>
<dbReference type="GO" id="GO:0022857">
    <property type="term" value="F:transmembrane transporter activity"/>
    <property type="evidence" value="ECO:0007669"/>
    <property type="project" value="InterPro"/>
</dbReference>
<dbReference type="PANTHER" id="PTHR23505">
    <property type="entry name" value="SPINSTER"/>
    <property type="match status" value="1"/>
</dbReference>